<proteinExistence type="predicted"/>
<sequence>MFAAGLAPFYASNFSLWSAAYCSSAGPGGCSFALDPAAVKKPSFCIADILHAGVGEPGPAAEGLVGASAALTAHLGSVHPHASFQAAARSPLRPTPVVAPSEVPAGFPQRLSPLSAAYHQHLPQQPPTQQQQPQQQPPPPPRAGSLQPPTSGTRVVPHHSGSAPAPSSKDLKFGIDRILSAEFDPKVKEGNTLRAVTRSPWTWPPATQNGLREQRGPCTKLQSSRPQPRVPSSQPAAARVGAASASAAPAAWVAATAARGAPAALAATARSCFPRTSPQSPAVLKALRLPRFRLQVYRLDRGHGV</sequence>
<feature type="region of interest" description="Disordered" evidence="1">
    <location>
        <begin position="121"/>
        <end position="170"/>
    </location>
</feature>
<evidence type="ECO:0000313" key="3">
    <source>
        <dbReference type="Proteomes" id="UP000234681"/>
    </source>
</evidence>
<name>A6JGP3_RAT</name>
<dbReference type="EMBL" id="CH473985">
    <property type="protein sequence ID" value="EDL94899.1"/>
    <property type="molecule type" value="Genomic_DNA"/>
</dbReference>
<evidence type="ECO:0000256" key="1">
    <source>
        <dbReference type="SAM" id="MobiDB-lite"/>
    </source>
</evidence>
<feature type="compositionally biased region" description="Low complexity" evidence="1">
    <location>
        <begin position="158"/>
        <end position="168"/>
    </location>
</feature>
<dbReference type="InterPro" id="IPR052497">
    <property type="entry name" value="H2.0_Homeobox_TF"/>
</dbReference>
<evidence type="ECO:0000313" key="2">
    <source>
        <dbReference type="EMBL" id="EDL94899.1"/>
    </source>
</evidence>
<accession>A6JGP3</accession>
<reference evidence="3" key="1">
    <citation type="submission" date="2005-09" db="EMBL/GenBank/DDBJ databases">
        <authorList>
            <person name="Mural R.J."/>
            <person name="Li P.W."/>
            <person name="Adams M.D."/>
            <person name="Amanatides P.G."/>
            <person name="Baden-Tillson H."/>
            <person name="Barnstead M."/>
            <person name="Chin S.H."/>
            <person name="Dew I."/>
            <person name="Evans C.A."/>
            <person name="Ferriera S."/>
            <person name="Flanigan M."/>
            <person name="Fosler C."/>
            <person name="Glodek A."/>
            <person name="Gu Z."/>
            <person name="Holt R.A."/>
            <person name="Jennings D."/>
            <person name="Kraft C.L."/>
            <person name="Lu F."/>
            <person name="Nguyen T."/>
            <person name="Nusskern D.R."/>
            <person name="Pfannkoch C.M."/>
            <person name="Sitter C."/>
            <person name="Sutton G.G."/>
            <person name="Venter J.C."/>
            <person name="Wang Z."/>
            <person name="Woodage T."/>
            <person name="Zheng X.H."/>
            <person name="Zhong F."/>
        </authorList>
    </citation>
    <scope>NUCLEOTIDE SEQUENCE [LARGE SCALE GENOMIC DNA]</scope>
    <source>
        <strain>BN</strain>
        <strain evidence="3">Sprague-Dawley</strain>
    </source>
</reference>
<feature type="compositionally biased region" description="Low complexity" evidence="1">
    <location>
        <begin position="222"/>
        <end position="235"/>
    </location>
</feature>
<feature type="region of interest" description="Disordered" evidence="1">
    <location>
        <begin position="198"/>
        <end position="235"/>
    </location>
</feature>
<organism evidence="2 3">
    <name type="scientific">Rattus norvegicus</name>
    <name type="common">Rat</name>
    <dbReference type="NCBI Taxonomy" id="10116"/>
    <lineage>
        <taxon>Eukaryota</taxon>
        <taxon>Metazoa</taxon>
        <taxon>Chordata</taxon>
        <taxon>Craniata</taxon>
        <taxon>Vertebrata</taxon>
        <taxon>Euteleostomi</taxon>
        <taxon>Mammalia</taxon>
        <taxon>Eutheria</taxon>
        <taxon>Euarchontoglires</taxon>
        <taxon>Glires</taxon>
        <taxon>Rodentia</taxon>
        <taxon>Myomorpha</taxon>
        <taxon>Muroidea</taxon>
        <taxon>Muridae</taxon>
        <taxon>Murinae</taxon>
        <taxon>Rattus</taxon>
    </lineage>
</organism>
<dbReference type="PANTHER" id="PTHR46808">
    <property type="entry name" value="H2.0-LIKE HOMEOBOX PROTEIN"/>
    <property type="match status" value="1"/>
</dbReference>
<dbReference type="AlphaFoldDB" id="A6JGP3"/>
<dbReference type="Proteomes" id="UP000234681">
    <property type="component" value="Chromosome 13"/>
</dbReference>
<dbReference type="PANTHER" id="PTHR46808:SF1">
    <property type="entry name" value="H2.0-LIKE HOMEOBOX PROTEIN"/>
    <property type="match status" value="1"/>
</dbReference>
<protein>
    <submittedName>
        <fullName evidence="2">H2.0-like homeo box 1 (Drosophila) (Predicted), isoform CRA_a</fullName>
    </submittedName>
</protein>
<gene>
    <name evidence="2" type="primary">Hlx1_predicted</name>
    <name evidence="2" type="ORF">rCG_20091</name>
</gene>